<keyword evidence="2" id="KW-0285">Flavoprotein</keyword>
<evidence type="ECO:0000259" key="6">
    <source>
        <dbReference type="Pfam" id="PF00890"/>
    </source>
</evidence>
<evidence type="ECO:0000256" key="1">
    <source>
        <dbReference type="ARBA" id="ARBA00001974"/>
    </source>
</evidence>
<dbReference type="RefSeq" id="WP_343978893.1">
    <property type="nucleotide sequence ID" value="NZ_BAAAJG010000010.1"/>
</dbReference>
<keyword evidence="3" id="KW-0274">FAD</keyword>
<evidence type="ECO:0000313" key="8">
    <source>
        <dbReference type="Proteomes" id="UP001597145"/>
    </source>
</evidence>
<dbReference type="PANTHER" id="PTHR43400">
    <property type="entry name" value="FUMARATE REDUCTASE"/>
    <property type="match status" value="1"/>
</dbReference>
<gene>
    <name evidence="7" type="ORF">ACFSCY_18655</name>
</gene>
<comment type="cofactor">
    <cofactor evidence="1">
        <name>FAD</name>
        <dbReference type="ChEBI" id="CHEBI:57692"/>
    </cofactor>
</comment>
<dbReference type="InterPro" id="IPR003953">
    <property type="entry name" value="FAD-dep_OxRdtase_2_FAD-bd"/>
</dbReference>
<evidence type="ECO:0000256" key="4">
    <source>
        <dbReference type="ARBA" id="ARBA00023002"/>
    </source>
</evidence>
<feature type="domain" description="FAD-dependent oxidoreductase 2 FAD-binding" evidence="6">
    <location>
        <begin position="20"/>
        <end position="55"/>
    </location>
</feature>
<dbReference type="InterPro" id="IPR050315">
    <property type="entry name" value="FAD-oxidoreductase_2"/>
</dbReference>
<keyword evidence="4" id="KW-0560">Oxidoreductase</keyword>
<reference evidence="8" key="1">
    <citation type="journal article" date="2019" name="Int. J. Syst. Evol. Microbiol.">
        <title>The Global Catalogue of Microorganisms (GCM) 10K type strain sequencing project: providing services to taxonomists for standard genome sequencing and annotation.</title>
        <authorList>
            <consortium name="The Broad Institute Genomics Platform"/>
            <consortium name="The Broad Institute Genome Sequencing Center for Infectious Disease"/>
            <person name="Wu L."/>
            <person name="Ma J."/>
        </authorList>
    </citation>
    <scope>NUCLEOTIDE SEQUENCE [LARGE SCALE GENOMIC DNA]</scope>
    <source>
        <strain evidence="8">JCM 12165</strain>
    </source>
</reference>
<evidence type="ECO:0000256" key="3">
    <source>
        <dbReference type="ARBA" id="ARBA00022827"/>
    </source>
</evidence>
<dbReference type="SUPFAM" id="SSF51905">
    <property type="entry name" value="FAD/NAD(P)-binding domain"/>
    <property type="match status" value="1"/>
</dbReference>
<protein>
    <submittedName>
        <fullName evidence="7">FAD-binding protein</fullName>
    </submittedName>
</protein>
<dbReference type="Proteomes" id="UP001597145">
    <property type="component" value="Unassembled WGS sequence"/>
</dbReference>
<keyword evidence="8" id="KW-1185">Reference proteome</keyword>
<feature type="region of interest" description="Disordered" evidence="5">
    <location>
        <begin position="1"/>
        <end position="25"/>
    </location>
</feature>
<proteinExistence type="predicted"/>
<dbReference type="Pfam" id="PF00890">
    <property type="entry name" value="FAD_binding_2"/>
    <property type="match status" value="1"/>
</dbReference>
<dbReference type="InterPro" id="IPR036188">
    <property type="entry name" value="FAD/NAD-bd_sf"/>
</dbReference>
<evidence type="ECO:0000256" key="2">
    <source>
        <dbReference type="ARBA" id="ARBA00022630"/>
    </source>
</evidence>
<name>A0ABW4FMQ8_9PSEU</name>
<dbReference type="EMBL" id="JBHUCP010000012">
    <property type="protein sequence ID" value="MFD1531462.1"/>
    <property type="molecule type" value="Genomic_DNA"/>
</dbReference>
<dbReference type="Gene3D" id="3.50.50.60">
    <property type="entry name" value="FAD/NAD(P)-binding domain"/>
    <property type="match status" value="1"/>
</dbReference>
<sequence>MWRSGPARRDHGRRRGDRPDARVRDVDDVPIPGLFAAGEVAGGVFGDRYAGGGNAIANAVVFGRIAGRNAAVLTQR</sequence>
<dbReference type="PANTHER" id="PTHR43400:SF7">
    <property type="entry name" value="FAD-DEPENDENT OXIDOREDUCTASE 2 FAD BINDING DOMAIN-CONTAINING PROTEIN"/>
    <property type="match status" value="1"/>
</dbReference>
<evidence type="ECO:0000313" key="7">
    <source>
        <dbReference type="EMBL" id="MFD1531462.1"/>
    </source>
</evidence>
<organism evidence="7 8">
    <name type="scientific">Pseudonocardia aurantiaca</name>
    <dbReference type="NCBI Taxonomy" id="75290"/>
    <lineage>
        <taxon>Bacteria</taxon>
        <taxon>Bacillati</taxon>
        <taxon>Actinomycetota</taxon>
        <taxon>Actinomycetes</taxon>
        <taxon>Pseudonocardiales</taxon>
        <taxon>Pseudonocardiaceae</taxon>
        <taxon>Pseudonocardia</taxon>
    </lineage>
</organism>
<evidence type="ECO:0000256" key="5">
    <source>
        <dbReference type="SAM" id="MobiDB-lite"/>
    </source>
</evidence>
<comment type="caution">
    <text evidence="7">The sequence shown here is derived from an EMBL/GenBank/DDBJ whole genome shotgun (WGS) entry which is preliminary data.</text>
</comment>
<accession>A0ABW4FMQ8</accession>